<dbReference type="Proteomes" id="UP000061512">
    <property type="component" value="Unassembled WGS sequence"/>
</dbReference>
<dbReference type="PRINTS" id="PR00039">
    <property type="entry name" value="HTHLYSR"/>
</dbReference>
<evidence type="ECO:0000259" key="5">
    <source>
        <dbReference type="PROSITE" id="PS50931"/>
    </source>
</evidence>
<dbReference type="AlphaFoldDB" id="A0A132F124"/>
<dbReference type="PANTHER" id="PTHR30537:SF3">
    <property type="entry name" value="TRANSCRIPTIONAL REGULATORY PROTEIN"/>
    <property type="match status" value="1"/>
</dbReference>
<dbReference type="EMBL" id="LPJX01000032">
    <property type="protein sequence ID" value="KWF66377.1"/>
    <property type="molecule type" value="Genomic_DNA"/>
</dbReference>
<dbReference type="GO" id="GO:0003700">
    <property type="term" value="F:DNA-binding transcription factor activity"/>
    <property type="evidence" value="ECO:0007669"/>
    <property type="project" value="InterPro"/>
</dbReference>
<evidence type="ECO:0000313" key="7">
    <source>
        <dbReference type="Proteomes" id="UP000061512"/>
    </source>
</evidence>
<dbReference type="SUPFAM" id="SSF46785">
    <property type="entry name" value="Winged helix' DNA-binding domain"/>
    <property type="match status" value="1"/>
</dbReference>
<dbReference type="InterPro" id="IPR000847">
    <property type="entry name" value="LysR_HTH_N"/>
</dbReference>
<dbReference type="RefSeq" id="WP_060298975.1">
    <property type="nucleotide sequence ID" value="NZ_LPJX01000032.1"/>
</dbReference>
<dbReference type="SUPFAM" id="SSF53850">
    <property type="entry name" value="Periplasmic binding protein-like II"/>
    <property type="match status" value="1"/>
</dbReference>
<dbReference type="InterPro" id="IPR036388">
    <property type="entry name" value="WH-like_DNA-bd_sf"/>
</dbReference>
<evidence type="ECO:0000256" key="2">
    <source>
        <dbReference type="ARBA" id="ARBA00023015"/>
    </source>
</evidence>
<dbReference type="PROSITE" id="PS50931">
    <property type="entry name" value="HTH_LYSR"/>
    <property type="match status" value="1"/>
</dbReference>
<dbReference type="Pfam" id="PF03466">
    <property type="entry name" value="LysR_substrate"/>
    <property type="match status" value="1"/>
</dbReference>
<evidence type="ECO:0000256" key="3">
    <source>
        <dbReference type="ARBA" id="ARBA00023125"/>
    </source>
</evidence>
<evidence type="ECO:0000313" key="6">
    <source>
        <dbReference type="EMBL" id="KWF66377.1"/>
    </source>
</evidence>
<dbReference type="Pfam" id="PF00126">
    <property type="entry name" value="HTH_1"/>
    <property type="match status" value="1"/>
</dbReference>
<keyword evidence="3" id="KW-0238">DNA-binding</keyword>
<reference evidence="6 7" key="1">
    <citation type="submission" date="2015-11" db="EMBL/GenBank/DDBJ databases">
        <title>Expanding the genomic diversity of Burkholderia species for the development of highly accurate diagnostics.</title>
        <authorList>
            <person name="Sahl J."/>
            <person name="Keim P."/>
            <person name="Wagner D."/>
        </authorList>
    </citation>
    <scope>NUCLEOTIDE SEQUENCE [LARGE SCALE GENOMIC DNA]</scope>
    <source>
        <strain evidence="6 7">MSMB574WGS</strain>
    </source>
</reference>
<dbReference type="InterPro" id="IPR005119">
    <property type="entry name" value="LysR_subst-bd"/>
</dbReference>
<feature type="domain" description="HTH lysR-type" evidence="5">
    <location>
        <begin position="5"/>
        <end position="62"/>
    </location>
</feature>
<gene>
    <name evidence="6" type="ORF">WT57_17880</name>
</gene>
<accession>A0A132F124</accession>
<dbReference type="GO" id="GO:0006351">
    <property type="term" value="P:DNA-templated transcription"/>
    <property type="evidence" value="ECO:0007669"/>
    <property type="project" value="TreeGrafter"/>
</dbReference>
<evidence type="ECO:0000256" key="4">
    <source>
        <dbReference type="ARBA" id="ARBA00023163"/>
    </source>
</evidence>
<name>A0A132F124_9BURK</name>
<dbReference type="Gene3D" id="3.40.190.290">
    <property type="match status" value="1"/>
</dbReference>
<proteinExistence type="inferred from homology"/>
<dbReference type="PANTHER" id="PTHR30537">
    <property type="entry name" value="HTH-TYPE TRANSCRIPTIONAL REGULATOR"/>
    <property type="match status" value="1"/>
</dbReference>
<protein>
    <submittedName>
        <fullName evidence="6">LysR family transcriptional regulator</fullName>
    </submittedName>
</protein>
<keyword evidence="2" id="KW-0805">Transcription regulation</keyword>
<evidence type="ECO:0000256" key="1">
    <source>
        <dbReference type="ARBA" id="ARBA00009437"/>
    </source>
</evidence>
<dbReference type="Gene3D" id="1.10.10.10">
    <property type="entry name" value="Winged helix-like DNA-binding domain superfamily/Winged helix DNA-binding domain"/>
    <property type="match status" value="1"/>
</dbReference>
<organism evidence="6 7">
    <name type="scientific">Burkholderia pseudomultivorans</name>
    <dbReference type="NCBI Taxonomy" id="1207504"/>
    <lineage>
        <taxon>Bacteria</taxon>
        <taxon>Pseudomonadati</taxon>
        <taxon>Pseudomonadota</taxon>
        <taxon>Betaproteobacteria</taxon>
        <taxon>Burkholderiales</taxon>
        <taxon>Burkholderiaceae</taxon>
        <taxon>Burkholderia</taxon>
        <taxon>Burkholderia cepacia complex</taxon>
    </lineage>
</organism>
<comment type="caution">
    <text evidence="6">The sequence shown here is derived from an EMBL/GenBank/DDBJ whole genome shotgun (WGS) entry which is preliminary data.</text>
</comment>
<comment type="similarity">
    <text evidence="1">Belongs to the LysR transcriptional regulatory family.</text>
</comment>
<dbReference type="GO" id="GO:0043565">
    <property type="term" value="F:sequence-specific DNA binding"/>
    <property type="evidence" value="ECO:0007669"/>
    <property type="project" value="TreeGrafter"/>
</dbReference>
<keyword evidence="4" id="KW-0804">Transcription</keyword>
<sequence>MTSDLNWERYRTFLAVLTEGSLSSAARALGITQPTAGRHIAALEAAFGQTLFTRSPSGLLPTEAAVALRGHAEALRSAAAAFERAAASHGAGGRGVVRLSASDVIAVEVLPPVLTQLRRDHPGLVVELVPTDRIQDVLNREADIAVRMAPPAQDALVARRVGGIEVGLFARDDYIARHGMPTTIDALAHHALIGFDTVTPFIRAATRMLPAWKRDAFALRTDSNLAQLAMIRAGYGIGFCQTGLAARDVRLVRVLPHALATVLETWVVMHEDLRTSPRCRVVFDALVEGLRAYIDGAAEPGNRSAATPDARAGDEPA</sequence>
<dbReference type="InterPro" id="IPR058163">
    <property type="entry name" value="LysR-type_TF_proteobact-type"/>
</dbReference>
<dbReference type="InterPro" id="IPR036390">
    <property type="entry name" value="WH_DNA-bd_sf"/>
</dbReference>